<dbReference type="InterPro" id="IPR003607">
    <property type="entry name" value="HD/PDEase_dom"/>
</dbReference>
<evidence type="ECO:0000313" key="3">
    <source>
        <dbReference type="Proteomes" id="UP001329915"/>
    </source>
</evidence>
<dbReference type="SUPFAM" id="SSF109604">
    <property type="entry name" value="HD-domain/PDEase-like"/>
    <property type="match status" value="1"/>
</dbReference>
<evidence type="ECO:0000259" key="1">
    <source>
        <dbReference type="SMART" id="SM00471"/>
    </source>
</evidence>
<organism evidence="2 3">
    <name type="scientific">Metallumcola ferriviriculae</name>
    <dbReference type="NCBI Taxonomy" id="3039180"/>
    <lineage>
        <taxon>Bacteria</taxon>
        <taxon>Bacillati</taxon>
        <taxon>Bacillota</taxon>
        <taxon>Clostridia</taxon>
        <taxon>Neomoorellales</taxon>
        <taxon>Desulfitibacteraceae</taxon>
        <taxon>Metallumcola</taxon>
    </lineage>
</organism>
<dbReference type="AlphaFoldDB" id="A0AAU0US30"/>
<reference evidence="2 3" key="1">
    <citation type="submission" date="2023-04" db="EMBL/GenBank/DDBJ databases">
        <authorList>
            <person name="Hsu D."/>
        </authorList>
    </citation>
    <scope>NUCLEOTIDE SEQUENCE [LARGE SCALE GENOMIC DNA]</scope>
    <source>
        <strain evidence="2 3">MK1</strain>
    </source>
</reference>
<name>A0AAU0US30_9FIRM</name>
<sequence>MVTLEMIKRDTEIDTYIRKGNEYLGAMGFTEHSYRHVNLVSNVSQNILEKLNFDARLVELAGIAGYMHDIGNVISRYDHGQSGAVMAYSILKQYEMPPEEIASVISAIGNHEEQYGHAVNEVAAVLILADKSDVHRSRVRNRDFATFDIHDRVNYAVEHSFLRVSAEQKKITMELTIDLEISTIMEYFEIFLSRMVMCRRAAAFLDCHFGLVINEARLL</sequence>
<dbReference type="SMART" id="SM00471">
    <property type="entry name" value="HDc"/>
    <property type="match status" value="1"/>
</dbReference>
<dbReference type="CDD" id="cd00077">
    <property type="entry name" value="HDc"/>
    <property type="match status" value="1"/>
</dbReference>
<accession>A0AAU0US30</accession>
<dbReference type="InterPro" id="IPR006674">
    <property type="entry name" value="HD_domain"/>
</dbReference>
<dbReference type="EMBL" id="CP121694">
    <property type="protein sequence ID" value="WRO23207.1"/>
    <property type="molecule type" value="Genomic_DNA"/>
</dbReference>
<dbReference type="RefSeq" id="WP_366922590.1">
    <property type="nucleotide sequence ID" value="NZ_CP121694.1"/>
</dbReference>
<feature type="domain" description="HD/PDEase" evidence="1">
    <location>
        <begin position="29"/>
        <end position="144"/>
    </location>
</feature>
<dbReference type="Pfam" id="PF01966">
    <property type="entry name" value="HD"/>
    <property type="match status" value="1"/>
</dbReference>
<dbReference type="Gene3D" id="1.10.3210.10">
    <property type="entry name" value="Hypothetical protein af1432"/>
    <property type="match status" value="1"/>
</dbReference>
<proteinExistence type="predicted"/>
<keyword evidence="3" id="KW-1185">Reference proteome</keyword>
<evidence type="ECO:0000313" key="2">
    <source>
        <dbReference type="EMBL" id="WRO23207.1"/>
    </source>
</evidence>
<gene>
    <name evidence="2" type="ORF">MFMK1_003057</name>
</gene>
<protein>
    <submittedName>
        <fullName evidence="2">HD domain-containing protein</fullName>
    </submittedName>
</protein>
<dbReference type="Proteomes" id="UP001329915">
    <property type="component" value="Chromosome"/>
</dbReference>
<dbReference type="KEGG" id="dbc:MFMK1_003057"/>